<dbReference type="RefSeq" id="WP_006295410.1">
    <property type="nucleotide sequence ID" value="NZ_ABXB03000003.1"/>
</dbReference>
<feature type="region of interest" description="Disordered" evidence="1">
    <location>
        <begin position="279"/>
        <end position="298"/>
    </location>
</feature>
<dbReference type="AlphaFoldDB" id="D1NVR7"/>
<keyword evidence="5" id="KW-1185">Reference proteome</keyword>
<gene>
    <name evidence="3" type="ORF">BGLCM_0494</name>
    <name evidence="2" type="ORF">BIFGAL_03959</name>
</gene>
<dbReference type="Proteomes" id="UP000003656">
    <property type="component" value="Unassembled WGS sequence"/>
</dbReference>
<proteinExistence type="predicted"/>
<protein>
    <submittedName>
        <fullName evidence="3">Riboflavin deaminase</fullName>
    </submittedName>
</protein>
<organism evidence="2 4">
    <name type="scientific">Bifidobacterium gallicum DSM 20093 = LMG 11596</name>
    <dbReference type="NCBI Taxonomy" id="561180"/>
    <lineage>
        <taxon>Bacteria</taxon>
        <taxon>Bacillati</taxon>
        <taxon>Actinomycetota</taxon>
        <taxon>Actinomycetes</taxon>
        <taxon>Bifidobacteriales</taxon>
        <taxon>Bifidobacteriaceae</taxon>
        <taxon>Bifidobacterium</taxon>
    </lineage>
</organism>
<dbReference type="Proteomes" id="UP000029074">
    <property type="component" value="Unassembled WGS sequence"/>
</dbReference>
<dbReference type="EMBL" id="ABXB03000003">
    <property type="protein sequence ID" value="EFA22918.1"/>
    <property type="molecule type" value="Genomic_DNA"/>
</dbReference>
<feature type="compositionally biased region" description="Low complexity" evidence="1">
    <location>
        <begin position="279"/>
        <end position="293"/>
    </location>
</feature>
<accession>D1NVR7</accession>
<evidence type="ECO:0000256" key="1">
    <source>
        <dbReference type="SAM" id="MobiDB-lite"/>
    </source>
</evidence>
<evidence type="ECO:0000313" key="4">
    <source>
        <dbReference type="Proteomes" id="UP000003656"/>
    </source>
</evidence>
<sequence length="489" mass="56095">MSASMNMNMDATNNGASHDDTIVRPKALRYAMRDDDFVQALIDFSDQFEEAVERRLDGHSTLKLTGKAFDRMLEDDSCIDADLHRTSLQLFGSPHWTRMFDWAAACADTALVEWCHALLQHVMTWTEQYDICTWLYVLINDAKVAQVMQQPAPTMPILGPVTGRRMARWLHGSGIERYGTANAIESMMRDFADETYRVAAYCCLTWGVDDHPSVNMASMLLLQQDIGRPLLRDSADVNAFMGPAPVLHHREVMDYLLQLRAQADLEYARDLQRYHDLLESQSQESPEPQETQPAAKREWTRTMQLIDRRYLYDLERVIEAYQALWNTPTMKMDEIMQCVRDGAVLPNMKAWENPVLLNDVAGSLIGSFHAEMLRTAFERRDRVRFQNTVNWMTEHGRIVEQAGFQSLPLSMVVRCEMQDAQHRGEAPSKREIWDYWMLQMADNMAAVLLNRLPDPAQARKAARALMVHDLDGHLNALQAKIEGCDELHT</sequence>
<name>D1NVR7_9BIFI</name>
<reference evidence="2 4" key="1">
    <citation type="submission" date="2009-11" db="EMBL/GenBank/DDBJ databases">
        <authorList>
            <person name="Weinstock G."/>
            <person name="Sodergren E."/>
            <person name="Clifton S."/>
            <person name="Fulton L."/>
            <person name="Fulton B."/>
            <person name="Courtney L."/>
            <person name="Fronick C."/>
            <person name="Harrison M."/>
            <person name="Strong C."/>
            <person name="Farmer C."/>
            <person name="Delahaunty K."/>
            <person name="Markovic C."/>
            <person name="Hall O."/>
            <person name="Minx P."/>
            <person name="Tomlinson C."/>
            <person name="Mitreva M."/>
            <person name="Nelson J."/>
            <person name="Hou S."/>
            <person name="Wollam A."/>
            <person name="Pepin K.H."/>
            <person name="Johnson M."/>
            <person name="Bhonagiri V."/>
            <person name="Nash W.E."/>
            <person name="Warren W."/>
            <person name="Chinwalla A."/>
            <person name="Mardis E.R."/>
            <person name="Wilson R.K."/>
        </authorList>
    </citation>
    <scope>NUCLEOTIDE SEQUENCE [LARGE SCALE GENOMIC DNA]</scope>
    <source>
        <strain evidence="2 4">DSM 20093</strain>
    </source>
</reference>
<comment type="caution">
    <text evidence="2">The sequence shown here is derived from an EMBL/GenBank/DDBJ whole genome shotgun (WGS) entry which is preliminary data.</text>
</comment>
<reference evidence="3 5" key="2">
    <citation type="submission" date="2014-03" db="EMBL/GenBank/DDBJ databases">
        <title>Genomics of Bifidobacteria.</title>
        <authorList>
            <person name="Ventura M."/>
            <person name="Milani C."/>
            <person name="Lugli G.A."/>
        </authorList>
    </citation>
    <scope>NUCLEOTIDE SEQUENCE [LARGE SCALE GENOMIC DNA]</scope>
    <source>
        <strain evidence="3 5">LMG 11596</strain>
    </source>
</reference>
<dbReference type="EMBL" id="JGYW01000003">
    <property type="protein sequence ID" value="KFI59384.1"/>
    <property type="molecule type" value="Genomic_DNA"/>
</dbReference>
<evidence type="ECO:0000313" key="3">
    <source>
        <dbReference type="EMBL" id="KFI59384.1"/>
    </source>
</evidence>
<evidence type="ECO:0000313" key="2">
    <source>
        <dbReference type="EMBL" id="EFA22918.1"/>
    </source>
</evidence>
<dbReference type="OrthoDB" id="3226114at2"/>
<evidence type="ECO:0000313" key="5">
    <source>
        <dbReference type="Proteomes" id="UP000029074"/>
    </source>
</evidence>
<dbReference type="eggNOG" id="ENOG5031DA7">
    <property type="taxonomic scope" value="Bacteria"/>
</dbReference>